<dbReference type="SUPFAM" id="SSF53474">
    <property type="entry name" value="alpha/beta-Hydrolases"/>
    <property type="match status" value="1"/>
</dbReference>
<dbReference type="Gene3D" id="3.40.50.1820">
    <property type="entry name" value="alpha/beta hydrolase"/>
    <property type="match status" value="1"/>
</dbReference>
<comment type="caution">
    <text evidence="3">The sequence shown here is derived from an EMBL/GenBank/DDBJ whole genome shotgun (WGS) entry which is preliminary data.</text>
</comment>
<gene>
    <name evidence="3" type="ORF">PECAL_2P30220</name>
</gene>
<evidence type="ECO:0000256" key="1">
    <source>
        <dbReference type="ARBA" id="ARBA00022801"/>
    </source>
</evidence>
<dbReference type="GO" id="GO:0004252">
    <property type="term" value="F:serine-type endopeptidase activity"/>
    <property type="evidence" value="ECO:0007669"/>
    <property type="project" value="TreeGrafter"/>
</dbReference>
<dbReference type="OrthoDB" id="43744at2759"/>
<organism evidence="3 4">
    <name type="scientific">Pelagomonas calceolata</name>
    <dbReference type="NCBI Taxonomy" id="35677"/>
    <lineage>
        <taxon>Eukaryota</taxon>
        <taxon>Sar</taxon>
        <taxon>Stramenopiles</taxon>
        <taxon>Ochrophyta</taxon>
        <taxon>Pelagophyceae</taxon>
        <taxon>Pelagomonadales</taxon>
        <taxon>Pelagomonadaceae</taxon>
        <taxon>Pelagomonas</taxon>
    </lineage>
</organism>
<dbReference type="EMBL" id="CAKKNE010000002">
    <property type="protein sequence ID" value="CAH0369878.1"/>
    <property type="molecule type" value="Genomic_DNA"/>
</dbReference>
<dbReference type="InterPro" id="IPR029058">
    <property type="entry name" value="AB_hydrolase_fold"/>
</dbReference>
<dbReference type="PANTHER" id="PTHR42776:SF27">
    <property type="entry name" value="DIPEPTIDYL PEPTIDASE FAMILY MEMBER 6"/>
    <property type="match status" value="1"/>
</dbReference>
<keyword evidence="1" id="KW-0378">Hydrolase</keyword>
<dbReference type="PANTHER" id="PTHR42776">
    <property type="entry name" value="SERINE PEPTIDASE S9 FAMILY MEMBER"/>
    <property type="match status" value="1"/>
</dbReference>
<feature type="domain" description="Peptidase S9 prolyl oligopeptidase catalytic" evidence="2">
    <location>
        <begin position="459"/>
        <end position="670"/>
    </location>
</feature>
<name>A0A8J2SBV9_9STRA</name>
<sequence>MPPALTISEALKDESCWHFAGTHSDEGWTCAWVARRRGWGDDLLLQRPSQPPLVVASRAKVAGPPVFFEDGDFAVVIDGALKVGSSYGNFGNLVIEPAKGETMRGSIRWVGDAFLVIVKRADGRECLRRYSWTSRGDFDEVYVASKGGSIGSFDGWPGSSAVALVHRLANAMVAEVIVVDEAGQRSVARDGRVEYAPPSVGCLVNDIPGTNGRRQLVCRFGGHDVASGVGAKLFADDAADAPQRLADGPTSGLVHGLFVLDRDATRWERVDIQTPDFQRVDVAARSYGPPIRDMCVNAERTGVVVTGREESGVGEALYEVEFSVSGDRSTGMISRIGFDPGEQGAVAPVAAVRLADVLFVKRSPDSWGDLHAVKSSSFPDDRLTYTMPLALAAKLRAPDQVKLDDGCHALVYWPTTEIGGDDDDDDTMGTDNNAVTVRPLVWGHGGPLCSHALEPAPLFQWLADLGHVVVVPHFPGSVGFGLAHMDAVCGDGCGKKDFESVCAAGTWCLKEDGLRPPEGISVDRSRGVGYAGHSWGGYLGLLAATRAESPFSCVVASAGIADWNVQQKCTEVRYYDRWLMGGWVYEEAVRPRVARANPEPVVRVPLLLAHGQADTDCPFAQINTFAEKAASPLLETLFLEGEGHGPSGWSEEHRKAYFEAIERFLRQNLKPWNCVDNPHGDVTAY</sequence>
<dbReference type="GO" id="GO:0006508">
    <property type="term" value="P:proteolysis"/>
    <property type="evidence" value="ECO:0007669"/>
    <property type="project" value="InterPro"/>
</dbReference>
<reference evidence="3" key="1">
    <citation type="submission" date="2021-11" db="EMBL/GenBank/DDBJ databases">
        <authorList>
            <consortium name="Genoscope - CEA"/>
            <person name="William W."/>
        </authorList>
    </citation>
    <scope>NUCLEOTIDE SEQUENCE</scope>
</reference>
<evidence type="ECO:0000259" key="2">
    <source>
        <dbReference type="Pfam" id="PF00326"/>
    </source>
</evidence>
<proteinExistence type="predicted"/>
<dbReference type="Pfam" id="PF00326">
    <property type="entry name" value="Peptidase_S9"/>
    <property type="match status" value="1"/>
</dbReference>
<dbReference type="InterPro" id="IPR001375">
    <property type="entry name" value="Peptidase_S9_cat"/>
</dbReference>
<evidence type="ECO:0000313" key="4">
    <source>
        <dbReference type="Proteomes" id="UP000789595"/>
    </source>
</evidence>
<evidence type="ECO:0000313" key="3">
    <source>
        <dbReference type="EMBL" id="CAH0369878.1"/>
    </source>
</evidence>
<protein>
    <recommendedName>
        <fullName evidence="2">Peptidase S9 prolyl oligopeptidase catalytic domain-containing protein</fullName>
    </recommendedName>
</protein>
<keyword evidence="4" id="KW-1185">Reference proteome</keyword>
<accession>A0A8J2SBV9</accession>
<dbReference type="Proteomes" id="UP000789595">
    <property type="component" value="Unassembled WGS sequence"/>
</dbReference>
<dbReference type="AlphaFoldDB" id="A0A8J2SBV9"/>